<dbReference type="RefSeq" id="WP_189584600.1">
    <property type="nucleotide sequence ID" value="NZ_BMYF01000020.1"/>
</dbReference>
<sequence>MKYLFLSELLSFGSLKPNLFLTRQDSKNTQSNSVEVHGLIVDWQGQGLLVFEPWLLALENPNVLDRALGF</sequence>
<dbReference type="EMBL" id="BMYF01000020">
    <property type="protein sequence ID" value="GHB47404.1"/>
    <property type="molecule type" value="Genomic_DNA"/>
</dbReference>
<dbReference type="Proteomes" id="UP000642809">
    <property type="component" value="Unassembled WGS sequence"/>
</dbReference>
<name>A0A8J3G6S5_9BACT</name>
<protein>
    <submittedName>
        <fullName evidence="1">Uncharacterized protein</fullName>
    </submittedName>
</protein>
<evidence type="ECO:0000313" key="1">
    <source>
        <dbReference type="EMBL" id="GHB47404.1"/>
    </source>
</evidence>
<proteinExistence type="predicted"/>
<dbReference type="AlphaFoldDB" id="A0A8J3G6S5"/>
<gene>
    <name evidence="1" type="ORF">GCM10008106_30450</name>
</gene>
<organism evidence="1 2">
    <name type="scientific">Mongoliitalea lutea</name>
    <dbReference type="NCBI Taxonomy" id="849756"/>
    <lineage>
        <taxon>Bacteria</taxon>
        <taxon>Pseudomonadati</taxon>
        <taxon>Bacteroidota</taxon>
        <taxon>Cytophagia</taxon>
        <taxon>Cytophagales</taxon>
        <taxon>Cyclobacteriaceae</taxon>
        <taxon>Mongoliitalea</taxon>
    </lineage>
</organism>
<keyword evidence="2" id="KW-1185">Reference proteome</keyword>
<reference evidence="1" key="2">
    <citation type="submission" date="2020-09" db="EMBL/GenBank/DDBJ databases">
        <authorList>
            <person name="Sun Q."/>
            <person name="Kim S."/>
        </authorList>
    </citation>
    <scope>NUCLEOTIDE SEQUENCE</scope>
    <source>
        <strain evidence="1">KCTC 23224</strain>
    </source>
</reference>
<comment type="caution">
    <text evidence="1">The sequence shown here is derived from an EMBL/GenBank/DDBJ whole genome shotgun (WGS) entry which is preliminary data.</text>
</comment>
<reference evidence="1" key="1">
    <citation type="journal article" date="2014" name="Int. J. Syst. Evol. Microbiol.">
        <title>Complete genome sequence of Corynebacterium casei LMG S-19264T (=DSM 44701T), isolated from a smear-ripened cheese.</title>
        <authorList>
            <consortium name="US DOE Joint Genome Institute (JGI-PGF)"/>
            <person name="Walter F."/>
            <person name="Albersmeier A."/>
            <person name="Kalinowski J."/>
            <person name="Ruckert C."/>
        </authorList>
    </citation>
    <scope>NUCLEOTIDE SEQUENCE</scope>
    <source>
        <strain evidence="1">KCTC 23224</strain>
    </source>
</reference>
<accession>A0A8J3G6S5</accession>
<evidence type="ECO:0000313" key="2">
    <source>
        <dbReference type="Proteomes" id="UP000642809"/>
    </source>
</evidence>